<keyword evidence="2" id="KW-1185">Reference proteome</keyword>
<keyword evidence="1" id="KW-1133">Transmembrane helix</keyword>
<keyword evidence="1" id="KW-0812">Transmembrane</keyword>
<feature type="transmembrane region" description="Helical" evidence="1">
    <location>
        <begin position="12"/>
        <end position="29"/>
    </location>
</feature>
<sequence>MIMACPNVGPDWGIGFMIEMIILCFINAIKSGRTMILINENVKLFKFNVKWSEIFKSISNCSFGEHVCMKGILGINVQLTPTRQKSSRSFSLCFRYCVCIWVSEVPLKVMEILFSSYNKISALISICKFFPIIGKDGERLKYSTVHLPKFVKIYKLFIKVQPFLPINEYKEPGQPDRITVFNSVD</sequence>
<name>A0A914P5K3_MELIC</name>
<accession>A0A914P5K3</accession>
<keyword evidence="1" id="KW-0472">Membrane</keyword>
<dbReference type="AlphaFoldDB" id="A0A914P5K3"/>
<dbReference type="WBParaSite" id="Minc3s12084g45347">
    <property type="protein sequence ID" value="Minc3s12084g45347"/>
    <property type="gene ID" value="Minc3s12084g45347"/>
</dbReference>
<dbReference type="Proteomes" id="UP000887563">
    <property type="component" value="Unplaced"/>
</dbReference>
<reference evidence="3" key="1">
    <citation type="submission" date="2022-11" db="UniProtKB">
        <authorList>
            <consortium name="WormBaseParasite"/>
        </authorList>
    </citation>
    <scope>IDENTIFICATION</scope>
</reference>
<evidence type="ECO:0000256" key="1">
    <source>
        <dbReference type="SAM" id="Phobius"/>
    </source>
</evidence>
<evidence type="ECO:0000313" key="3">
    <source>
        <dbReference type="WBParaSite" id="Minc3s12084g45347"/>
    </source>
</evidence>
<evidence type="ECO:0000313" key="2">
    <source>
        <dbReference type="Proteomes" id="UP000887563"/>
    </source>
</evidence>
<proteinExistence type="predicted"/>
<organism evidence="2 3">
    <name type="scientific">Meloidogyne incognita</name>
    <name type="common">Southern root-knot nematode worm</name>
    <name type="synonym">Oxyuris incognita</name>
    <dbReference type="NCBI Taxonomy" id="6306"/>
    <lineage>
        <taxon>Eukaryota</taxon>
        <taxon>Metazoa</taxon>
        <taxon>Ecdysozoa</taxon>
        <taxon>Nematoda</taxon>
        <taxon>Chromadorea</taxon>
        <taxon>Rhabditida</taxon>
        <taxon>Tylenchina</taxon>
        <taxon>Tylenchomorpha</taxon>
        <taxon>Tylenchoidea</taxon>
        <taxon>Meloidogynidae</taxon>
        <taxon>Meloidogyninae</taxon>
        <taxon>Meloidogyne</taxon>
        <taxon>Meloidogyne incognita group</taxon>
    </lineage>
</organism>
<protein>
    <submittedName>
        <fullName evidence="3">Uncharacterized protein</fullName>
    </submittedName>
</protein>